<dbReference type="PANTHER" id="PTHR11566">
    <property type="entry name" value="DYNAMIN"/>
    <property type="match status" value="1"/>
</dbReference>
<organism evidence="6 7">
    <name type="scientific">Aspergillus ruber (strain CBS 135680)</name>
    <dbReference type="NCBI Taxonomy" id="1388766"/>
    <lineage>
        <taxon>Eukaryota</taxon>
        <taxon>Fungi</taxon>
        <taxon>Dikarya</taxon>
        <taxon>Ascomycota</taxon>
        <taxon>Pezizomycotina</taxon>
        <taxon>Eurotiomycetes</taxon>
        <taxon>Eurotiomycetidae</taxon>
        <taxon>Eurotiales</taxon>
        <taxon>Aspergillaceae</taxon>
        <taxon>Aspergillus</taxon>
        <taxon>Aspergillus subgen. Aspergillus</taxon>
    </lineage>
</organism>
<dbReference type="GO" id="GO:0003924">
    <property type="term" value="F:GTPase activity"/>
    <property type="evidence" value="ECO:0007669"/>
    <property type="project" value="InterPro"/>
</dbReference>
<keyword evidence="2" id="KW-0342">GTP-binding</keyword>
<dbReference type="EMBL" id="KK088413">
    <property type="protein sequence ID" value="EYE98321.1"/>
    <property type="molecule type" value="Genomic_DNA"/>
</dbReference>
<feature type="region of interest" description="Disordered" evidence="3">
    <location>
        <begin position="427"/>
        <end position="469"/>
    </location>
</feature>
<evidence type="ECO:0000313" key="6">
    <source>
        <dbReference type="EMBL" id="EYE98321.1"/>
    </source>
</evidence>
<dbReference type="Gene3D" id="3.40.50.300">
    <property type="entry name" value="P-loop containing nucleotide triphosphate hydrolases"/>
    <property type="match status" value="1"/>
</dbReference>
<protein>
    <recommendedName>
        <fullName evidence="8">P-loop containing nucleoside triphosphate hydrolase protein</fullName>
    </recommendedName>
</protein>
<dbReference type="FunFam" id="3.40.50.300:FF:001425">
    <property type="entry name" value="Dynamin GTPase, putative"/>
    <property type="match status" value="1"/>
</dbReference>
<dbReference type="Pfam" id="PF01031">
    <property type="entry name" value="Dynamin_M"/>
    <property type="match status" value="1"/>
</dbReference>
<dbReference type="CDD" id="cd08771">
    <property type="entry name" value="DLP_1"/>
    <property type="match status" value="1"/>
</dbReference>
<evidence type="ECO:0000256" key="2">
    <source>
        <dbReference type="ARBA" id="ARBA00023134"/>
    </source>
</evidence>
<dbReference type="InterPro" id="IPR045063">
    <property type="entry name" value="Dynamin_N"/>
</dbReference>
<dbReference type="GO" id="GO:0008017">
    <property type="term" value="F:microtubule binding"/>
    <property type="evidence" value="ECO:0007669"/>
    <property type="project" value="TreeGrafter"/>
</dbReference>
<feature type="domain" description="Dynamin-type G" evidence="5">
    <location>
        <begin position="32"/>
        <end position="325"/>
    </location>
</feature>
<dbReference type="Gene3D" id="1.20.120.1240">
    <property type="entry name" value="Dynamin, middle domain"/>
    <property type="match status" value="1"/>
</dbReference>
<dbReference type="InterPro" id="IPR000375">
    <property type="entry name" value="Dynamin_stalk"/>
</dbReference>
<dbReference type="SMART" id="SM00053">
    <property type="entry name" value="DYNc"/>
    <property type="match status" value="1"/>
</dbReference>
<dbReference type="AlphaFoldDB" id="A0A017SND3"/>
<dbReference type="GO" id="GO:0005739">
    <property type="term" value="C:mitochondrion"/>
    <property type="evidence" value="ECO:0007669"/>
    <property type="project" value="TreeGrafter"/>
</dbReference>
<dbReference type="RefSeq" id="XP_040642009.1">
    <property type="nucleotide sequence ID" value="XM_040783725.1"/>
</dbReference>
<evidence type="ECO:0000259" key="4">
    <source>
        <dbReference type="PROSITE" id="PS51388"/>
    </source>
</evidence>
<dbReference type="GeneID" id="63698849"/>
<evidence type="ECO:0000259" key="5">
    <source>
        <dbReference type="PROSITE" id="PS51718"/>
    </source>
</evidence>
<dbReference type="SUPFAM" id="SSF52540">
    <property type="entry name" value="P-loop containing nucleoside triphosphate hydrolases"/>
    <property type="match status" value="1"/>
</dbReference>
<keyword evidence="1" id="KW-0547">Nucleotide-binding</keyword>
<dbReference type="STRING" id="1388766.A0A017SND3"/>
<dbReference type="InterPro" id="IPR027417">
    <property type="entry name" value="P-loop_NTPase"/>
</dbReference>
<dbReference type="InterPro" id="IPR022812">
    <property type="entry name" value="Dynamin"/>
</dbReference>
<dbReference type="GO" id="GO:0006897">
    <property type="term" value="P:endocytosis"/>
    <property type="evidence" value="ECO:0007669"/>
    <property type="project" value="TreeGrafter"/>
</dbReference>
<dbReference type="PANTHER" id="PTHR11566:SF215">
    <property type="entry name" value="DYNAMIN GTPASE"/>
    <property type="match status" value="1"/>
</dbReference>
<dbReference type="InterPro" id="IPR020850">
    <property type="entry name" value="GED_dom"/>
</dbReference>
<evidence type="ECO:0000256" key="1">
    <source>
        <dbReference type="ARBA" id="ARBA00022741"/>
    </source>
</evidence>
<dbReference type="GO" id="GO:0000266">
    <property type="term" value="P:mitochondrial fission"/>
    <property type="evidence" value="ECO:0007669"/>
    <property type="project" value="TreeGrafter"/>
</dbReference>
<dbReference type="InterPro" id="IPR030381">
    <property type="entry name" value="G_DYNAMIN_dom"/>
</dbReference>
<name>A0A017SND3_ASPRC</name>
<gene>
    <name evidence="6" type="ORF">EURHEDRAFT_448174</name>
</gene>
<dbReference type="HOGENOM" id="CLU_008964_7_2_1"/>
<evidence type="ECO:0000256" key="3">
    <source>
        <dbReference type="SAM" id="MobiDB-lite"/>
    </source>
</evidence>
<dbReference type="InterPro" id="IPR001401">
    <property type="entry name" value="Dynamin_GTPase"/>
</dbReference>
<proteinExistence type="predicted"/>
<reference evidence="7" key="1">
    <citation type="journal article" date="2014" name="Nat. Commun.">
        <title>Genomic adaptations of the halophilic Dead Sea filamentous fungus Eurotium rubrum.</title>
        <authorList>
            <person name="Kis-Papo T."/>
            <person name="Weig A.R."/>
            <person name="Riley R."/>
            <person name="Persoh D."/>
            <person name="Salamov A."/>
            <person name="Sun H."/>
            <person name="Lipzen A."/>
            <person name="Wasser S.P."/>
            <person name="Rambold G."/>
            <person name="Grigoriev I.V."/>
            <person name="Nevo E."/>
        </authorList>
    </citation>
    <scope>NUCLEOTIDE SEQUENCE [LARGE SCALE GENOMIC DNA]</scope>
    <source>
        <strain evidence="7">CBS 135680</strain>
    </source>
</reference>
<dbReference type="GO" id="GO:0005874">
    <property type="term" value="C:microtubule"/>
    <property type="evidence" value="ECO:0007669"/>
    <property type="project" value="TreeGrafter"/>
</dbReference>
<sequence>MRNPQNPDQSTLTDPALLDKIDKLFACNVGEYISLPQLVVVGDQSSGKSSVLEGLTQLPFPRDSGLCTRFATQIIFRRVKEYSVRKITASVLPGSDASPEKKAALEKWAWGKDGPFDPSEFSHVMHEVHSLMGLSGSPDTLRSTFSNDVFRLEICGPNEDHLSVIDVPGIFKNTTPGLTSKTDIQLVRDMVLGYMRNPRSIMLTVVPANVDIATQEIIELARELDHDGQRTLGVLTKPDLVDEGAEQKVLDLLRGEGLILKHGWFLVRNLGQRELQEGGVDRNTAEEDFGRKEPWNSISPDRFGINALRLRLQEAVIDNARKSFSQVRLEIMKRLKSRKQVLKDLGDERVTPEQQRGHLLSVVARFQEITSHGLSSNYGTDDIFDSHPDLRLATLVMNRHIRFADNLNVWAHEYKFKTKTDMDNSIGGQVNNLFEHSPTSEDGQTSEDEHLSGSNKPTKSTKTRETANMEDLTEVLHECTEEVSPEDGEIYEWLTEVFCSSRGFEMGTFNPSLLATTMRKQSAKWPNFTLGYISDIITIVHRFILAALEVACVDRRVCHRLKARLMEDLLSKYRNAIKQANFILDIERNGTPLTLNPYFNDSLQKCRETRNQAQVAPKVPGDCKHGEVIGLRDVSAVHDKSNTRQTIEDIHDILQSYYEVALKRFVDNICMQAADYYLVNGPETPTKLLCSLYVNKLSAADLEDIAGEESHVQRLRAQLTKEIKGLEAGKKILL</sequence>
<feature type="domain" description="GED" evidence="4">
    <location>
        <begin position="647"/>
        <end position="734"/>
    </location>
</feature>
<dbReference type="GO" id="GO:0016020">
    <property type="term" value="C:membrane"/>
    <property type="evidence" value="ECO:0007669"/>
    <property type="project" value="TreeGrafter"/>
</dbReference>
<dbReference type="Pfam" id="PF00350">
    <property type="entry name" value="Dynamin_N"/>
    <property type="match status" value="1"/>
</dbReference>
<dbReference type="PROSITE" id="PS51718">
    <property type="entry name" value="G_DYNAMIN_2"/>
    <property type="match status" value="1"/>
</dbReference>
<dbReference type="PROSITE" id="PS51388">
    <property type="entry name" value="GED"/>
    <property type="match status" value="1"/>
</dbReference>
<dbReference type="Proteomes" id="UP000019804">
    <property type="component" value="Unassembled WGS sequence"/>
</dbReference>
<dbReference type="GO" id="GO:0016559">
    <property type="term" value="P:peroxisome fission"/>
    <property type="evidence" value="ECO:0007669"/>
    <property type="project" value="TreeGrafter"/>
</dbReference>
<keyword evidence="7" id="KW-1185">Reference proteome</keyword>
<evidence type="ECO:0008006" key="8">
    <source>
        <dbReference type="Google" id="ProtNLM"/>
    </source>
</evidence>
<evidence type="ECO:0000313" key="7">
    <source>
        <dbReference type="Proteomes" id="UP000019804"/>
    </source>
</evidence>
<dbReference type="GO" id="GO:0005525">
    <property type="term" value="F:GTP binding"/>
    <property type="evidence" value="ECO:0007669"/>
    <property type="project" value="InterPro"/>
</dbReference>
<accession>A0A017SND3</accession>
<dbReference type="OrthoDB" id="415706at2759"/>
<dbReference type="PRINTS" id="PR00195">
    <property type="entry name" value="DYNAMIN"/>
</dbReference>
<dbReference type="GO" id="GO:0048312">
    <property type="term" value="P:intracellular distribution of mitochondria"/>
    <property type="evidence" value="ECO:0007669"/>
    <property type="project" value="TreeGrafter"/>
</dbReference>